<evidence type="ECO:0000313" key="2">
    <source>
        <dbReference type="Proteomes" id="UP000789920"/>
    </source>
</evidence>
<feature type="non-terminal residue" evidence="1">
    <location>
        <position position="1"/>
    </location>
</feature>
<name>A0ACA9S5J5_9GLOM</name>
<feature type="non-terminal residue" evidence="1">
    <location>
        <position position="59"/>
    </location>
</feature>
<comment type="caution">
    <text evidence="1">The sequence shown here is derived from an EMBL/GenBank/DDBJ whole genome shotgun (WGS) entry which is preliminary data.</text>
</comment>
<accession>A0ACA9S5J5</accession>
<organism evidence="1 2">
    <name type="scientific">Racocetra persica</name>
    <dbReference type="NCBI Taxonomy" id="160502"/>
    <lineage>
        <taxon>Eukaryota</taxon>
        <taxon>Fungi</taxon>
        <taxon>Fungi incertae sedis</taxon>
        <taxon>Mucoromycota</taxon>
        <taxon>Glomeromycotina</taxon>
        <taxon>Glomeromycetes</taxon>
        <taxon>Diversisporales</taxon>
        <taxon>Gigasporaceae</taxon>
        <taxon>Racocetra</taxon>
    </lineage>
</organism>
<proteinExistence type="predicted"/>
<protein>
    <submittedName>
        <fullName evidence="1">9936_t:CDS:1</fullName>
    </submittedName>
</protein>
<reference evidence="1" key="1">
    <citation type="submission" date="2021-06" db="EMBL/GenBank/DDBJ databases">
        <authorList>
            <person name="Kallberg Y."/>
            <person name="Tangrot J."/>
            <person name="Rosling A."/>
        </authorList>
    </citation>
    <scope>NUCLEOTIDE SEQUENCE</scope>
    <source>
        <strain evidence="1">MA461A</strain>
    </source>
</reference>
<dbReference type="Proteomes" id="UP000789920">
    <property type="component" value="Unassembled WGS sequence"/>
</dbReference>
<keyword evidence="2" id="KW-1185">Reference proteome</keyword>
<gene>
    <name evidence="1" type="ORF">RPERSI_LOCUS26737</name>
</gene>
<evidence type="ECO:0000313" key="1">
    <source>
        <dbReference type="EMBL" id="CAG8826425.1"/>
    </source>
</evidence>
<dbReference type="EMBL" id="CAJVQC010092166">
    <property type="protein sequence ID" value="CAG8826425.1"/>
    <property type="molecule type" value="Genomic_DNA"/>
</dbReference>
<sequence length="59" mass="6835">VSYYYDNELFLSNLSFYSSEFSQSHSQNSAIDLQTAPTFSEPTFNQQDNYLQIEHSTSL</sequence>